<dbReference type="PROSITE" id="PS00237">
    <property type="entry name" value="G_PROTEIN_RECEP_F1_1"/>
    <property type="match status" value="1"/>
</dbReference>
<dbReference type="SUPFAM" id="SSF81321">
    <property type="entry name" value="Family A G protein-coupled receptor-like"/>
    <property type="match status" value="1"/>
</dbReference>
<dbReference type="AlphaFoldDB" id="A0A8C0LMJ0"/>
<comment type="function">
    <text evidence="1">Putative odorant or sperm cell receptor.</text>
</comment>
<dbReference type="InterPro" id="IPR050427">
    <property type="entry name" value="Olfactory_Receptors"/>
</dbReference>
<keyword evidence="15" id="KW-1185">Reference proteome</keyword>
<dbReference type="Proteomes" id="UP000694391">
    <property type="component" value="Unplaced"/>
</dbReference>
<evidence type="ECO:0000256" key="5">
    <source>
        <dbReference type="ARBA" id="ARBA00022725"/>
    </source>
</evidence>
<feature type="transmembrane region" description="Helical" evidence="12">
    <location>
        <begin position="99"/>
        <end position="121"/>
    </location>
</feature>
<keyword evidence="9 11" id="KW-0675">Receptor</keyword>
<dbReference type="GO" id="GO:0004984">
    <property type="term" value="F:olfactory receptor activity"/>
    <property type="evidence" value="ECO:0007669"/>
    <property type="project" value="InterPro"/>
</dbReference>
<evidence type="ECO:0000313" key="14">
    <source>
        <dbReference type="Ensembl" id="ENSCAFP00020033220.1"/>
    </source>
</evidence>
<feature type="transmembrane region" description="Helical" evidence="12">
    <location>
        <begin position="141"/>
        <end position="163"/>
    </location>
</feature>
<evidence type="ECO:0000256" key="9">
    <source>
        <dbReference type="ARBA" id="ARBA00023170"/>
    </source>
</evidence>
<dbReference type="GeneTree" id="ENSGT00940000162608"/>
<keyword evidence="6 12" id="KW-1133">Transmembrane helix</keyword>
<protein>
    <recommendedName>
        <fullName evidence="12">Olfactory receptor</fullName>
    </recommendedName>
</protein>
<feature type="transmembrane region" description="Helical" evidence="12">
    <location>
        <begin position="204"/>
        <end position="226"/>
    </location>
</feature>
<keyword evidence="5 12" id="KW-0552">Olfaction</keyword>
<evidence type="ECO:0000259" key="13">
    <source>
        <dbReference type="PROSITE" id="PS50262"/>
    </source>
</evidence>
<evidence type="ECO:0000256" key="11">
    <source>
        <dbReference type="RuleBase" id="RU000688"/>
    </source>
</evidence>
<keyword evidence="8 12" id="KW-0472">Membrane</keyword>
<dbReference type="GO" id="GO:0004930">
    <property type="term" value="F:G protein-coupled receptor activity"/>
    <property type="evidence" value="ECO:0007669"/>
    <property type="project" value="UniProtKB-KW"/>
</dbReference>
<dbReference type="InterPro" id="IPR000276">
    <property type="entry name" value="GPCR_Rhodpsn"/>
</dbReference>
<dbReference type="InterPro" id="IPR000725">
    <property type="entry name" value="Olfact_rcpt"/>
</dbReference>
<dbReference type="Gene3D" id="1.20.1070.10">
    <property type="entry name" value="Rhodopsin 7-helix transmembrane proteins"/>
    <property type="match status" value="1"/>
</dbReference>
<keyword evidence="3 12" id="KW-0716">Sensory transduction</keyword>
<proteinExistence type="inferred from homology"/>
<evidence type="ECO:0000256" key="4">
    <source>
        <dbReference type="ARBA" id="ARBA00022692"/>
    </source>
</evidence>
<accession>A0A8C0LMJ0</accession>
<evidence type="ECO:0000256" key="6">
    <source>
        <dbReference type="ARBA" id="ARBA00022989"/>
    </source>
</evidence>
<dbReference type="Pfam" id="PF13853">
    <property type="entry name" value="7tm_4"/>
    <property type="match status" value="1"/>
</dbReference>
<comment type="similarity">
    <text evidence="11">Belongs to the G-protein coupled receptor 1 family.</text>
</comment>
<evidence type="ECO:0000256" key="12">
    <source>
        <dbReference type="RuleBase" id="RU363047"/>
    </source>
</evidence>
<dbReference type="GO" id="GO:0005886">
    <property type="term" value="C:plasma membrane"/>
    <property type="evidence" value="ECO:0007669"/>
    <property type="project" value="UniProtKB-SubCell"/>
</dbReference>
<evidence type="ECO:0000256" key="8">
    <source>
        <dbReference type="ARBA" id="ARBA00023136"/>
    </source>
</evidence>
<feature type="transmembrane region" description="Helical" evidence="12">
    <location>
        <begin position="60"/>
        <end position="79"/>
    </location>
</feature>
<feature type="transmembrane region" description="Helical" evidence="12">
    <location>
        <begin position="27"/>
        <end position="48"/>
    </location>
</feature>
<dbReference type="PRINTS" id="PR00245">
    <property type="entry name" value="OLFACTORYR"/>
</dbReference>
<evidence type="ECO:0000256" key="10">
    <source>
        <dbReference type="ARBA" id="ARBA00023224"/>
    </source>
</evidence>
<reference evidence="14" key="1">
    <citation type="submission" date="2025-08" db="UniProtKB">
        <authorList>
            <consortium name="Ensembl"/>
        </authorList>
    </citation>
    <scope>IDENTIFICATION</scope>
</reference>
<evidence type="ECO:0000313" key="15">
    <source>
        <dbReference type="Proteomes" id="UP000694391"/>
    </source>
</evidence>
<keyword evidence="12" id="KW-1003">Cell membrane</keyword>
<dbReference type="PROSITE" id="PS50262">
    <property type="entry name" value="G_PROTEIN_RECEP_F1_2"/>
    <property type="match status" value="1"/>
</dbReference>
<feature type="domain" description="G-protein coupled receptors family 1 profile" evidence="13">
    <location>
        <begin position="42"/>
        <end position="288"/>
    </location>
</feature>
<dbReference type="PANTHER" id="PTHR48002">
    <property type="entry name" value="OLFACTORY RECEPTOR"/>
    <property type="match status" value="1"/>
</dbReference>
<sequence>MDHFTPPNNVTEFILLGLTQNPHLQKIFFVVFLFIFLFTVLANLLIVLTISLSSTLSAPMYFFLTYLSFIDASYTSVTTPKMIIDLLYQRRTISLGGCLTQLFVEHFLGGSEIILLIVMAYDRYVAICKPLHYMTIMRHGLCQLLVVVAWIGGILHATVQILFMVNLPFCGPNVIDHFMCDLFPLLKLACSDTYRLGMVVAANSGAMCLLIFSMLLISYTIILSSLSSHGSEGRRKAFSTCGSHLTVVVLFFVPCIFLYVRPVATYPIDKAMAVSFTIVTPMLNPLIYTLRNSEVKNAVRKLVKQGILGITSSHAKD</sequence>
<feature type="transmembrane region" description="Helical" evidence="12">
    <location>
        <begin position="272"/>
        <end position="290"/>
    </location>
</feature>
<comment type="subcellular location">
    <subcellularLocation>
        <location evidence="12">Cell membrane</location>
        <topology evidence="12">Multi-pass membrane protein</topology>
    </subcellularLocation>
    <subcellularLocation>
        <location evidence="2">Membrane</location>
        <topology evidence="2">Multi-pass membrane protein</topology>
    </subcellularLocation>
</comment>
<keyword evidence="10 11" id="KW-0807">Transducer</keyword>
<dbReference type="PRINTS" id="PR00237">
    <property type="entry name" value="GPCRRHODOPSN"/>
</dbReference>
<organism evidence="14 15">
    <name type="scientific">Canis lupus dingo</name>
    <name type="common">dingo</name>
    <dbReference type="NCBI Taxonomy" id="286419"/>
    <lineage>
        <taxon>Eukaryota</taxon>
        <taxon>Metazoa</taxon>
        <taxon>Chordata</taxon>
        <taxon>Craniata</taxon>
        <taxon>Vertebrata</taxon>
        <taxon>Euteleostomi</taxon>
        <taxon>Mammalia</taxon>
        <taxon>Eutheria</taxon>
        <taxon>Laurasiatheria</taxon>
        <taxon>Carnivora</taxon>
        <taxon>Caniformia</taxon>
        <taxon>Canidae</taxon>
        <taxon>Canis</taxon>
    </lineage>
</organism>
<feature type="transmembrane region" description="Helical" evidence="12">
    <location>
        <begin position="238"/>
        <end position="260"/>
    </location>
</feature>
<name>A0A8C0LMJ0_CANLU</name>
<keyword evidence="4 11" id="KW-0812">Transmembrane</keyword>
<evidence type="ECO:0000256" key="1">
    <source>
        <dbReference type="ARBA" id="ARBA00003929"/>
    </source>
</evidence>
<evidence type="ECO:0000256" key="7">
    <source>
        <dbReference type="ARBA" id="ARBA00023040"/>
    </source>
</evidence>
<dbReference type="FunFam" id="1.20.1070.10:FF:000007">
    <property type="entry name" value="Olfactory receptor"/>
    <property type="match status" value="1"/>
</dbReference>
<evidence type="ECO:0000256" key="2">
    <source>
        <dbReference type="ARBA" id="ARBA00004141"/>
    </source>
</evidence>
<keyword evidence="7 11" id="KW-0297">G-protein coupled receptor</keyword>
<evidence type="ECO:0000256" key="3">
    <source>
        <dbReference type="ARBA" id="ARBA00022606"/>
    </source>
</evidence>
<reference evidence="14" key="2">
    <citation type="submission" date="2025-09" db="UniProtKB">
        <authorList>
            <consortium name="Ensembl"/>
        </authorList>
    </citation>
    <scope>IDENTIFICATION</scope>
</reference>
<dbReference type="CDD" id="cd15939">
    <property type="entry name" value="7tmA_OR4A-like"/>
    <property type="match status" value="1"/>
</dbReference>
<dbReference type="Ensembl" id="ENSCAFT00020038320.1">
    <property type="protein sequence ID" value="ENSCAFP00020033220.1"/>
    <property type="gene ID" value="ENSCAFG00020025775.1"/>
</dbReference>
<dbReference type="InterPro" id="IPR017452">
    <property type="entry name" value="GPCR_Rhodpsn_7TM"/>
</dbReference>